<sequence length="994" mass="113997">MDAVTTSFGKQNKLSMSKNLAIFLVVLFVACLVGTGLLVYHLSSCAHSTKNIIEKVEVCNQTPVDGSTTPGSTEEFTGTTTAIAVVTTETVDIPASNKSVDVRLPTSIEPHSYEIKLLPFIVEGNFTFHGEVTILINVTKATDNITLHADELTIDEASVQVFEKTTDDTNNSINRTITVREIGNDTEKQFLIIYLTEPLAANKQYLIYMQYVGVLNDLLQGFYRSSYMANNQIRWIAATQFQPTDARKAFPCFDEPAMKAKFKISLARFANMSTISNMRRLYSEPLDGLDGYEWDHYEESIPMSTYLIAFVVSDFEFITTGNFSVWARRDAIPQAKHSLDVGPKILRYFEDFFQIKFPLPKVDMIALPDFAAGAMENWGLITYRESALLYEDGISSRTNLQRITTVIAHELAHQWFGNLVTPKWWTDLWLNEGFASYMEYIGTNAVKPSWKIMDQFVVHELQNVLALDGLKSSHPISIKVNNPNEINDIFDRISYAKGATIIRMMEYFLTSDVFRKGLTNYLNSRKFSSAEQDDLWFALTEQAHKDGVLNENVSVKEIMDTWTLQTGFPVVTVIRGYEENFASLRQERFLLENNKNETKSPLWWVPITYVSRNNEEVKSAWMAAEAEIILSDLRVSSNDWLLVNVNQRGYYRVNYDLKNWQFLIQQLWDKNGYLKFSSTNRAQMIDDSLNLAAAGYLDYDIALNVTTYLIHERECVPWMAAFTGLDYLQEMFTRSADFDKFKVYMMALMDGLYKDVGFEDSSRDSQLTVYNRMDVLWRSCLLGNLDCIRNAVAHFHNWRSSPNPDLFNPISPNLKNVVYCMAIRAGGQEEWEFAWQRYLNTNVGSEKEIILSSLGCCRETWILSRYLHWAVSEGSGIRKQDSARVFTAVANNVIGQELAYRFLKNNWDTLKKYMGSSLLLLNAIVKTCTSKFNTQEELDDLKNFVKNNSEELSIVSRTLEQSIEQVEANVRWMNKNYHKIVRWLTSFEASRQHV</sequence>
<dbReference type="PANTHER" id="PTHR11533">
    <property type="entry name" value="PROTEASE M1 ZINC METALLOPROTEASE"/>
    <property type="match status" value="1"/>
</dbReference>
<dbReference type="Gene3D" id="1.10.390.10">
    <property type="entry name" value="Neutral Protease Domain 2"/>
    <property type="match status" value="1"/>
</dbReference>
<evidence type="ECO:0000256" key="21">
    <source>
        <dbReference type="PIRSR" id="PIRSR634016-3"/>
    </source>
</evidence>
<dbReference type="InterPro" id="IPR001930">
    <property type="entry name" value="Peptidase_M1"/>
</dbReference>
<dbReference type="Pfam" id="PF01433">
    <property type="entry name" value="Peptidase_M1"/>
    <property type="match status" value="1"/>
</dbReference>
<evidence type="ECO:0000256" key="16">
    <source>
        <dbReference type="ARBA" id="ARBA00023136"/>
    </source>
</evidence>
<organism evidence="27 28">
    <name type="scientific">Ignelater luminosus</name>
    <name type="common">Cucubano</name>
    <name type="synonym">Pyrophorus luminosus</name>
    <dbReference type="NCBI Taxonomy" id="2038154"/>
    <lineage>
        <taxon>Eukaryota</taxon>
        <taxon>Metazoa</taxon>
        <taxon>Ecdysozoa</taxon>
        <taxon>Arthropoda</taxon>
        <taxon>Hexapoda</taxon>
        <taxon>Insecta</taxon>
        <taxon>Pterygota</taxon>
        <taxon>Neoptera</taxon>
        <taxon>Endopterygota</taxon>
        <taxon>Coleoptera</taxon>
        <taxon>Polyphaga</taxon>
        <taxon>Elateriformia</taxon>
        <taxon>Elateroidea</taxon>
        <taxon>Elateridae</taxon>
        <taxon>Agrypninae</taxon>
        <taxon>Pyrophorini</taxon>
        <taxon>Ignelater</taxon>
    </lineage>
</organism>
<dbReference type="OrthoDB" id="510539at2759"/>
<dbReference type="InterPro" id="IPR042097">
    <property type="entry name" value="Aminopeptidase_N-like_N_sf"/>
</dbReference>
<keyword evidence="5" id="KW-1003">Cell membrane</keyword>
<evidence type="ECO:0000256" key="22">
    <source>
        <dbReference type="PIRSR" id="PIRSR634016-4"/>
    </source>
</evidence>
<evidence type="ECO:0000256" key="5">
    <source>
        <dbReference type="ARBA" id="ARBA00022475"/>
    </source>
</evidence>
<dbReference type="InterPro" id="IPR024571">
    <property type="entry name" value="ERAP1-like_C_dom"/>
</dbReference>
<keyword evidence="16 23" id="KW-0472">Membrane</keyword>
<evidence type="ECO:0000313" key="27">
    <source>
        <dbReference type="EMBL" id="KAF2896796.1"/>
    </source>
</evidence>
<evidence type="ECO:0000256" key="12">
    <source>
        <dbReference type="ARBA" id="ARBA00022833"/>
    </source>
</evidence>
<evidence type="ECO:0000256" key="1">
    <source>
        <dbReference type="ARBA" id="ARBA00000098"/>
    </source>
</evidence>
<dbReference type="FunFam" id="2.60.40.1730:FF:000012">
    <property type="entry name" value="Aminopeptidase N"/>
    <property type="match status" value="1"/>
</dbReference>
<evidence type="ECO:0000259" key="24">
    <source>
        <dbReference type="Pfam" id="PF01433"/>
    </source>
</evidence>
<dbReference type="GO" id="GO:0005886">
    <property type="term" value="C:plasma membrane"/>
    <property type="evidence" value="ECO:0007669"/>
    <property type="project" value="UniProtKB-SubCell"/>
</dbReference>
<evidence type="ECO:0000256" key="3">
    <source>
        <dbReference type="ARBA" id="ARBA00004609"/>
    </source>
</evidence>
<dbReference type="Proteomes" id="UP000801492">
    <property type="component" value="Unassembled WGS sequence"/>
</dbReference>
<feature type="binding site" evidence="21">
    <location>
        <position position="409"/>
    </location>
    <ligand>
        <name>Zn(2+)</name>
        <dbReference type="ChEBI" id="CHEBI:29105"/>
        <note>catalytic</note>
    </ligand>
</feature>
<feature type="site" description="Transition state stabilizer" evidence="22">
    <location>
        <position position="495"/>
    </location>
</feature>
<dbReference type="GO" id="GO:0016285">
    <property type="term" value="F:alanyl aminopeptidase activity"/>
    <property type="evidence" value="ECO:0007669"/>
    <property type="project" value="UniProtKB-EC"/>
</dbReference>
<dbReference type="FunFam" id="1.25.50.20:FF:000001">
    <property type="entry name" value="Aminopeptidase"/>
    <property type="match status" value="1"/>
</dbReference>
<keyword evidence="17" id="KW-1015">Disulfide bond</keyword>
<dbReference type="Gene3D" id="1.25.50.20">
    <property type="match status" value="1"/>
</dbReference>
<dbReference type="EMBL" id="VTPC01004742">
    <property type="protein sequence ID" value="KAF2896796.1"/>
    <property type="molecule type" value="Genomic_DNA"/>
</dbReference>
<dbReference type="GO" id="GO:0043171">
    <property type="term" value="P:peptide catabolic process"/>
    <property type="evidence" value="ECO:0007669"/>
    <property type="project" value="TreeGrafter"/>
</dbReference>
<dbReference type="Pfam" id="PF17900">
    <property type="entry name" value="Peptidase_M1_N"/>
    <property type="match status" value="1"/>
</dbReference>
<keyword evidence="9 21" id="KW-0479">Metal-binding</keyword>
<evidence type="ECO:0000256" key="9">
    <source>
        <dbReference type="ARBA" id="ARBA00022723"/>
    </source>
</evidence>
<keyword evidence="12 21" id="KW-0862">Zinc</keyword>
<dbReference type="InterPro" id="IPR045357">
    <property type="entry name" value="Aminopeptidase_N-like_N"/>
</dbReference>
<dbReference type="EC" id="3.4.11.-" evidence="23"/>
<evidence type="ECO:0000256" key="13">
    <source>
        <dbReference type="ARBA" id="ARBA00022968"/>
    </source>
</evidence>
<dbReference type="GO" id="GO:0005615">
    <property type="term" value="C:extracellular space"/>
    <property type="evidence" value="ECO:0007669"/>
    <property type="project" value="TreeGrafter"/>
</dbReference>
<keyword evidence="10" id="KW-0732">Signal</keyword>
<evidence type="ECO:0000256" key="17">
    <source>
        <dbReference type="ARBA" id="ARBA00023157"/>
    </source>
</evidence>
<feature type="transmembrane region" description="Helical" evidence="23">
    <location>
        <begin position="20"/>
        <end position="42"/>
    </location>
</feature>
<evidence type="ECO:0000256" key="10">
    <source>
        <dbReference type="ARBA" id="ARBA00022729"/>
    </source>
</evidence>
<keyword evidence="8 23" id="KW-0812">Transmembrane</keyword>
<comment type="catalytic activity">
    <reaction evidence="1">
        <text>Release of an N-terminal amino acid, Xaa-|-Yaa- from a peptide, amide or arylamide. Xaa is preferably Ala, but may be most amino acids including Pro (slow action). When a terminal hydrophobic residue is followed by a prolyl residue, the two may be released as an intact Xaa-Pro dipeptide.</text>
        <dbReference type="EC" id="3.4.11.2"/>
    </reaction>
</comment>
<feature type="binding site" evidence="21">
    <location>
        <position position="413"/>
    </location>
    <ligand>
        <name>Zn(2+)</name>
        <dbReference type="ChEBI" id="CHEBI:29105"/>
        <note>catalytic</note>
    </ligand>
</feature>
<keyword evidence="28" id="KW-1185">Reference proteome</keyword>
<keyword evidence="15 23" id="KW-0482">Metalloprotease</keyword>
<keyword evidence="19" id="KW-0449">Lipoprotein</keyword>
<evidence type="ECO:0000256" key="15">
    <source>
        <dbReference type="ARBA" id="ARBA00023049"/>
    </source>
</evidence>
<dbReference type="Gene3D" id="2.60.40.1910">
    <property type="match status" value="1"/>
</dbReference>
<dbReference type="InterPro" id="IPR050344">
    <property type="entry name" value="Peptidase_M1_aminopeptidases"/>
</dbReference>
<keyword evidence="18" id="KW-0325">Glycoprotein</keyword>
<evidence type="ECO:0000256" key="19">
    <source>
        <dbReference type="ARBA" id="ARBA00023288"/>
    </source>
</evidence>
<proteinExistence type="inferred from homology"/>
<dbReference type="InterPro" id="IPR027268">
    <property type="entry name" value="Peptidase_M4/M1_CTD_sf"/>
</dbReference>
<dbReference type="GO" id="GO:0042277">
    <property type="term" value="F:peptide binding"/>
    <property type="evidence" value="ECO:0007669"/>
    <property type="project" value="TreeGrafter"/>
</dbReference>
<evidence type="ECO:0000256" key="8">
    <source>
        <dbReference type="ARBA" id="ARBA00022692"/>
    </source>
</evidence>
<dbReference type="PRINTS" id="PR00756">
    <property type="entry name" value="ALADIPTASE"/>
</dbReference>
<evidence type="ECO:0000313" key="28">
    <source>
        <dbReference type="Proteomes" id="UP000801492"/>
    </source>
</evidence>
<dbReference type="SUPFAM" id="SSF55486">
    <property type="entry name" value="Metalloproteases ('zincins'), catalytic domain"/>
    <property type="match status" value="1"/>
</dbReference>
<keyword evidence="6" id="KW-0336">GPI-anchor</keyword>
<comment type="subcellular location">
    <subcellularLocation>
        <location evidence="3">Cell membrane</location>
        <topology evidence="3">Lipid-anchor</topology>
        <topology evidence="3">GPI-anchor</topology>
    </subcellularLocation>
    <subcellularLocation>
        <location evidence="2">Membrane</location>
        <topology evidence="2">Single-pass type II membrane protein</topology>
    </subcellularLocation>
</comment>
<gene>
    <name evidence="27" type="ORF">ILUMI_09380</name>
</gene>
<feature type="domain" description="Aminopeptidase N-like N-terminal" evidence="26">
    <location>
        <begin position="110"/>
        <end position="307"/>
    </location>
</feature>
<dbReference type="InterPro" id="IPR014782">
    <property type="entry name" value="Peptidase_M1_dom"/>
</dbReference>
<feature type="domain" description="ERAP1-like C-terminal" evidence="25">
    <location>
        <begin position="640"/>
        <end position="967"/>
    </location>
</feature>
<evidence type="ECO:0000256" key="14">
    <source>
        <dbReference type="ARBA" id="ARBA00022989"/>
    </source>
</evidence>
<dbReference type="GO" id="GO:0006508">
    <property type="term" value="P:proteolysis"/>
    <property type="evidence" value="ECO:0007669"/>
    <property type="project" value="UniProtKB-KW"/>
</dbReference>
<dbReference type="AlphaFoldDB" id="A0A8K0D4D1"/>
<keyword evidence="14 23" id="KW-1133">Transmembrane helix</keyword>
<comment type="cofactor">
    <cofactor evidence="21 23">
        <name>Zn(2+)</name>
        <dbReference type="ChEBI" id="CHEBI:29105"/>
    </cofactor>
    <text evidence="21 23">Binds 1 zinc ion per subunit.</text>
</comment>
<evidence type="ECO:0000256" key="7">
    <source>
        <dbReference type="ARBA" id="ARBA00022670"/>
    </source>
</evidence>
<keyword evidence="13" id="KW-0735">Signal-anchor</keyword>
<protein>
    <recommendedName>
        <fullName evidence="23">Aminopeptidase</fullName>
        <ecNumber evidence="23">3.4.11.-</ecNumber>
    </recommendedName>
</protein>
<comment type="similarity">
    <text evidence="4 23">Belongs to the peptidase M1 family.</text>
</comment>
<comment type="caution">
    <text evidence="27">The sequence shown here is derived from an EMBL/GenBank/DDBJ whole genome shotgun (WGS) entry which is preliminary data.</text>
</comment>
<name>A0A8K0D4D1_IGNLU</name>
<dbReference type="FunFam" id="1.10.390.10:FF:000016">
    <property type="entry name" value="Glutamyl aminopeptidase"/>
    <property type="match status" value="1"/>
</dbReference>
<evidence type="ECO:0000259" key="25">
    <source>
        <dbReference type="Pfam" id="PF11838"/>
    </source>
</evidence>
<feature type="active site" description="Proton acceptor" evidence="20">
    <location>
        <position position="410"/>
    </location>
</feature>
<feature type="domain" description="Peptidase M1 membrane alanine aminopeptidase" evidence="24">
    <location>
        <begin position="338"/>
        <end position="562"/>
    </location>
</feature>
<keyword evidence="11 23" id="KW-0378">Hydrolase</keyword>
<dbReference type="SUPFAM" id="SSF63737">
    <property type="entry name" value="Leukotriene A4 hydrolase N-terminal domain"/>
    <property type="match status" value="1"/>
</dbReference>
<evidence type="ECO:0000256" key="23">
    <source>
        <dbReference type="RuleBase" id="RU364040"/>
    </source>
</evidence>
<dbReference type="GO" id="GO:0005737">
    <property type="term" value="C:cytoplasm"/>
    <property type="evidence" value="ECO:0007669"/>
    <property type="project" value="TreeGrafter"/>
</dbReference>
<dbReference type="PANTHER" id="PTHR11533:SF294">
    <property type="entry name" value="THYROTROPIN-RELEASING HORMONE-DEGRADING ECTOENZYME"/>
    <property type="match status" value="1"/>
</dbReference>
<keyword evidence="23" id="KW-0031">Aminopeptidase</keyword>
<evidence type="ECO:0000256" key="4">
    <source>
        <dbReference type="ARBA" id="ARBA00010136"/>
    </source>
</evidence>
<reference evidence="27" key="1">
    <citation type="submission" date="2019-08" db="EMBL/GenBank/DDBJ databases">
        <title>The genome of the North American firefly Photinus pyralis.</title>
        <authorList>
            <consortium name="Photinus pyralis genome working group"/>
            <person name="Fallon T.R."/>
            <person name="Sander Lower S.E."/>
            <person name="Weng J.-K."/>
        </authorList>
    </citation>
    <scope>NUCLEOTIDE SEQUENCE</scope>
    <source>
        <strain evidence="27">TRF0915ILg1</strain>
        <tissue evidence="27">Whole body</tissue>
    </source>
</reference>
<dbReference type="CDD" id="cd09601">
    <property type="entry name" value="M1_APN-Q_like"/>
    <property type="match status" value="1"/>
</dbReference>
<accession>A0A8K0D4D1</accession>
<dbReference type="Gene3D" id="2.60.40.1730">
    <property type="entry name" value="tricorn interacting facor f3 domain"/>
    <property type="match status" value="1"/>
</dbReference>
<keyword evidence="7 23" id="KW-0645">Protease</keyword>
<feature type="binding site" evidence="21">
    <location>
        <position position="432"/>
    </location>
    <ligand>
        <name>Zn(2+)</name>
        <dbReference type="ChEBI" id="CHEBI:29105"/>
        <note>catalytic</note>
    </ligand>
</feature>
<dbReference type="Pfam" id="PF11838">
    <property type="entry name" value="ERAP1_C"/>
    <property type="match status" value="1"/>
</dbReference>
<dbReference type="FunFam" id="2.60.40.1910:FF:000008">
    <property type="entry name" value="Aminopeptidase"/>
    <property type="match status" value="1"/>
</dbReference>
<evidence type="ECO:0000256" key="11">
    <source>
        <dbReference type="ARBA" id="ARBA00022801"/>
    </source>
</evidence>
<evidence type="ECO:0000259" key="26">
    <source>
        <dbReference type="Pfam" id="PF17900"/>
    </source>
</evidence>
<evidence type="ECO:0000256" key="6">
    <source>
        <dbReference type="ARBA" id="ARBA00022622"/>
    </source>
</evidence>
<evidence type="ECO:0000256" key="20">
    <source>
        <dbReference type="PIRSR" id="PIRSR634016-1"/>
    </source>
</evidence>
<dbReference type="GO" id="GO:0070006">
    <property type="term" value="F:metalloaminopeptidase activity"/>
    <property type="evidence" value="ECO:0007669"/>
    <property type="project" value="TreeGrafter"/>
</dbReference>
<dbReference type="GO" id="GO:0098552">
    <property type="term" value="C:side of membrane"/>
    <property type="evidence" value="ECO:0007669"/>
    <property type="project" value="UniProtKB-KW"/>
</dbReference>
<evidence type="ECO:0000256" key="18">
    <source>
        <dbReference type="ARBA" id="ARBA00023180"/>
    </source>
</evidence>
<evidence type="ECO:0000256" key="2">
    <source>
        <dbReference type="ARBA" id="ARBA00004606"/>
    </source>
</evidence>
<dbReference type="InterPro" id="IPR034016">
    <property type="entry name" value="M1_APN-typ"/>
</dbReference>
<dbReference type="GO" id="GO:0008270">
    <property type="term" value="F:zinc ion binding"/>
    <property type="evidence" value="ECO:0007669"/>
    <property type="project" value="UniProtKB-UniRule"/>
</dbReference>